<organism evidence="3 4">
    <name type="scientific">Oleoguttula mirabilis</name>
    <dbReference type="NCBI Taxonomy" id="1507867"/>
    <lineage>
        <taxon>Eukaryota</taxon>
        <taxon>Fungi</taxon>
        <taxon>Dikarya</taxon>
        <taxon>Ascomycota</taxon>
        <taxon>Pezizomycotina</taxon>
        <taxon>Dothideomycetes</taxon>
        <taxon>Dothideomycetidae</taxon>
        <taxon>Mycosphaerellales</taxon>
        <taxon>Teratosphaeriaceae</taxon>
        <taxon>Oleoguttula</taxon>
    </lineage>
</organism>
<evidence type="ECO:0000313" key="4">
    <source>
        <dbReference type="Proteomes" id="UP001324427"/>
    </source>
</evidence>
<reference evidence="3 4" key="1">
    <citation type="submission" date="2021-11" db="EMBL/GenBank/DDBJ databases">
        <title>Black yeast isolated from Biological Soil Crust.</title>
        <authorList>
            <person name="Kurbessoian T."/>
        </authorList>
    </citation>
    <scope>NUCLEOTIDE SEQUENCE [LARGE SCALE GENOMIC DNA]</scope>
    <source>
        <strain evidence="3 4">CCFEE 5522</strain>
    </source>
</reference>
<evidence type="ECO:0000256" key="1">
    <source>
        <dbReference type="SAM" id="MobiDB-lite"/>
    </source>
</evidence>
<proteinExistence type="predicted"/>
<evidence type="ECO:0008006" key="5">
    <source>
        <dbReference type="Google" id="ProtNLM"/>
    </source>
</evidence>
<sequence length="286" mass="32682">MNDYSTTMGTQAEPMLPRINCEVHRRMSVRSSPASSPRTTSPELPWSPPALSTPPQTIVLGLWPYATHEQIQYYVHGYEALYPSARLLLLRYSMSYDQQLGDALDALTTMDEKQPSLSSPNVLLHLFGGCGAAHGCRLLRAYKVRTGERLGVKAVVMDSVPKVASLPSMQSAWSSPRLLLASLYVLMTVFYIRMLSTLTFWHFNRRCQQNRQDLNDTSLLPADARKCYIFSDKDLMFSWCDSSVVGDYEDERQDYSVKRNSVDEKGRWTGDQERYWLGIENVWDDR</sequence>
<accession>A0AAV9J3T2</accession>
<keyword evidence="2" id="KW-0812">Transmembrane</keyword>
<keyword evidence="4" id="KW-1185">Reference proteome</keyword>
<feature type="transmembrane region" description="Helical" evidence="2">
    <location>
        <begin position="178"/>
        <end position="203"/>
    </location>
</feature>
<comment type="caution">
    <text evidence="3">The sequence shown here is derived from an EMBL/GenBank/DDBJ whole genome shotgun (WGS) entry which is preliminary data.</text>
</comment>
<dbReference type="AlphaFoldDB" id="A0AAV9J3T2"/>
<keyword evidence="2" id="KW-1133">Transmembrane helix</keyword>
<feature type="region of interest" description="Disordered" evidence="1">
    <location>
        <begin position="26"/>
        <end position="49"/>
    </location>
</feature>
<dbReference type="EMBL" id="JAVFHQ010000090">
    <property type="protein sequence ID" value="KAK4539551.1"/>
    <property type="molecule type" value="Genomic_DNA"/>
</dbReference>
<protein>
    <recommendedName>
        <fullName evidence="5">Transmembrane protein 53</fullName>
    </recommendedName>
</protein>
<keyword evidence="2" id="KW-0472">Membrane</keyword>
<dbReference type="InterPro" id="IPR008547">
    <property type="entry name" value="DUF829_TMEM53"/>
</dbReference>
<gene>
    <name evidence="3" type="ORF">LTR36_010828</name>
</gene>
<evidence type="ECO:0000313" key="3">
    <source>
        <dbReference type="EMBL" id="KAK4539551.1"/>
    </source>
</evidence>
<dbReference type="Proteomes" id="UP001324427">
    <property type="component" value="Unassembled WGS sequence"/>
</dbReference>
<evidence type="ECO:0000256" key="2">
    <source>
        <dbReference type="SAM" id="Phobius"/>
    </source>
</evidence>
<name>A0AAV9J3T2_9PEZI</name>
<feature type="compositionally biased region" description="Low complexity" evidence="1">
    <location>
        <begin position="29"/>
        <end position="42"/>
    </location>
</feature>
<dbReference type="Pfam" id="PF05705">
    <property type="entry name" value="DUF829"/>
    <property type="match status" value="1"/>
</dbReference>